<dbReference type="Proteomes" id="UP001329430">
    <property type="component" value="Chromosome 7"/>
</dbReference>
<feature type="compositionally biased region" description="Low complexity" evidence="1">
    <location>
        <begin position="83"/>
        <end position="98"/>
    </location>
</feature>
<reference evidence="2 3" key="1">
    <citation type="journal article" date="2024" name="Insects">
        <title>An Improved Chromosome-Level Genome Assembly of the Firefly Pyrocoelia pectoralis.</title>
        <authorList>
            <person name="Fu X."/>
            <person name="Meyer-Rochow V.B."/>
            <person name="Ballantyne L."/>
            <person name="Zhu X."/>
        </authorList>
    </citation>
    <scope>NUCLEOTIDE SEQUENCE [LARGE SCALE GENOMIC DNA]</scope>
    <source>
        <strain evidence="2">XCY_ONT2</strain>
    </source>
</reference>
<proteinExistence type="predicted"/>
<feature type="compositionally biased region" description="Polar residues" evidence="1">
    <location>
        <begin position="34"/>
        <end position="71"/>
    </location>
</feature>
<evidence type="ECO:0000313" key="3">
    <source>
        <dbReference type="Proteomes" id="UP001329430"/>
    </source>
</evidence>
<evidence type="ECO:0000313" key="2">
    <source>
        <dbReference type="EMBL" id="KAK5641245.1"/>
    </source>
</evidence>
<sequence length="121" mass="13218">MSVEDNEHNLSATVTSATTEPTAAIHSTPKVVKSSDSVTDQLPASLLSTKKETASTSQANSVCSDVPSTTRWNDDSRMDGRRSSNSSHNSNMNRPRSSISNNRPWVCYIHCKPFCIFLLVS</sequence>
<feature type="compositionally biased region" description="Basic and acidic residues" evidence="1">
    <location>
        <begin position="72"/>
        <end position="82"/>
    </location>
</feature>
<organism evidence="2 3">
    <name type="scientific">Pyrocoelia pectoralis</name>
    <dbReference type="NCBI Taxonomy" id="417401"/>
    <lineage>
        <taxon>Eukaryota</taxon>
        <taxon>Metazoa</taxon>
        <taxon>Ecdysozoa</taxon>
        <taxon>Arthropoda</taxon>
        <taxon>Hexapoda</taxon>
        <taxon>Insecta</taxon>
        <taxon>Pterygota</taxon>
        <taxon>Neoptera</taxon>
        <taxon>Endopterygota</taxon>
        <taxon>Coleoptera</taxon>
        <taxon>Polyphaga</taxon>
        <taxon>Elateriformia</taxon>
        <taxon>Elateroidea</taxon>
        <taxon>Lampyridae</taxon>
        <taxon>Lampyrinae</taxon>
        <taxon>Pyrocoelia</taxon>
    </lineage>
</organism>
<evidence type="ECO:0000256" key="1">
    <source>
        <dbReference type="SAM" id="MobiDB-lite"/>
    </source>
</evidence>
<feature type="compositionally biased region" description="Polar residues" evidence="1">
    <location>
        <begin position="9"/>
        <end position="21"/>
    </location>
</feature>
<name>A0AAN7V320_9COLE</name>
<gene>
    <name evidence="2" type="ORF">RI129_009792</name>
</gene>
<feature type="region of interest" description="Disordered" evidence="1">
    <location>
        <begin position="1"/>
        <end position="101"/>
    </location>
</feature>
<keyword evidence="3" id="KW-1185">Reference proteome</keyword>
<protein>
    <submittedName>
        <fullName evidence="2">Uncharacterized protein</fullName>
    </submittedName>
</protein>
<dbReference type="AlphaFoldDB" id="A0AAN7V320"/>
<dbReference type="EMBL" id="JAVRBK010000007">
    <property type="protein sequence ID" value="KAK5641245.1"/>
    <property type="molecule type" value="Genomic_DNA"/>
</dbReference>
<accession>A0AAN7V320</accession>
<comment type="caution">
    <text evidence="2">The sequence shown here is derived from an EMBL/GenBank/DDBJ whole genome shotgun (WGS) entry which is preliminary data.</text>
</comment>